<keyword evidence="1" id="KW-0472">Membrane</keyword>
<feature type="transmembrane region" description="Helical" evidence="1">
    <location>
        <begin position="6"/>
        <end position="26"/>
    </location>
</feature>
<proteinExistence type="predicted"/>
<protein>
    <submittedName>
        <fullName evidence="2">Uncharacterized protein</fullName>
    </submittedName>
</protein>
<dbReference type="EMBL" id="LR796736">
    <property type="protein sequence ID" value="CAB4162708.1"/>
    <property type="molecule type" value="Genomic_DNA"/>
</dbReference>
<keyword evidence="1" id="KW-1133">Transmembrane helix</keyword>
<organism evidence="2">
    <name type="scientific">uncultured Caudovirales phage</name>
    <dbReference type="NCBI Taxonomy" id="2100421"/>
    <lineage>
        <taxon>Viruses</taxon>
        <taxon>Duplodnaviria</taxon>
        <taxon>Heunggongvirae</taxon>
        <taxon>Uroviricota</taxon>
        <taxon>Caudoviricetes</taxon>
        <taxon>Peduoviridae</taxon>
        <taxon>Maltschvirus</taxon>
        <taxon>Maltschvirus maltsch</taxon>
    </lineage>
</organism>
<keyword evidence="1" id="KW-0812">Transmembrane</keyword>
<sequence length="33" mass="3734">MDVITIAAILYFSLCFLGFVLVPYLLKDQPCEP</sequence>
<gene>
    <name evidence="2" type="ORF">UFOVP785_93</name>
</gene>
<evidence type="ECO:0000313" key="2">
    <source>
        <dbReference type="EMBL" id="CAB4162708.1"/>
    </source>
</evidence>
<evidence type="ECO:0000256" key="1">
    <source>
        <dbReference type="SAM" id="Phobius"/>
    </source>
</evidence>
<accession>A0A6J5P017</accession>
<reference evidence="2" key="1">
    <citation type="submission" date="2020-04" db="EMBL/GenBank/DDBJ databases">
        <authorList>
            <person name="Chiriac C."/>
            <person name="Salcher M."/>
            <person name="Ghai R."/>
            <person name="Kavagutti S V."/>
        </authorList>
    </citation>
    <scope>NUCLEOTIDE SEQUENCE</scope>
</reference>
<name>A0A6J5P017_9CAUD</name>